<evidence type="ECO:0000313" key="2">
    <source>
        <dbReference type="EMBL" id="MCP2264630.1"/>
    </source>
</evidence>
<name>A0A9X2JUL5_9MICO</name>
<gene>
    <name evidence="2" type="ORF">APR03_001968</name>
</gene>
<dbReference type="EMBL" id="JAMTCS010000005">
    <property type="protein sequence ID" value="MCP2264630.1"/>
    <property type="molecule type" value="Genomic_DNA"/>
</dbReference>
<keyword evidence="3" id="KW-1185">Reference proteome</keyword>
<feature type="compositionally biased region" description="Basic and acidic residues" evidence="1">
    <location>
        <begin position="1"/>
        <end position="31"/>
    </location>
</feature>
<dbReference type="InterPro" id="IPR026988">
    <property type="entry name" value="YaaC-like"/>
</dbReference>
<reference evidence="2" key="1">
    <citation type="submission" date="2022-06" db="EMBL/GenBank/DDBJ databases">
        <title>Genomic Encyclopedia of Archaeal and Bacterial Type Strains, Phase II (KMG-II): from individual species to whole genera.</title>
        <authorList>
            <person name="Goeker M."/>
        </authorList>
    </citation>
    <scope>NUCLEOTIDE SEQUENCE</scope>
    <source>
        <strain evidence="2">DSM 26652</strain>
    </source>
</reference>
<sequence>MDLTDHIGDRARSVIDSAPERAHGQHVHADNNTDGVWEQLRATRWNPPAPAVVVDERRATYVFALEQAEQMFRAAATVGPATQPLLVFYGLSQAGRAITAASSSIGPGDGWKLSSHGISAKELAGGLSDVRIETGKPGGSGSYVRLSELLDSPVWGKASIPLNVLWDLLPENQHSPLLGEDASRRTPLWIEYRNLYPENHPLASVPVVGFPSWVMDADNGRQALDNYLKAFPAAQGYHSFVRVDREPAAAPDFSRHNDGWGELVMHWQLPGGHAGTVAERAALLESLTRRYIGSMQFFPSVAPDDSRSLHPLMAWWTVLYALSMLARYQPAEWASHINVDTSRHAVAIERLLKDAVRVVPSLVLETIGQVSAEPEPGARS</sequence>
<dbReference type="Proteomes" id="UP001139493">
    <property type="component" value="Unassembled WGS sequence"/>
</dbReference>
<evidence type="ECO:0000256" key="1">
    <source>
        <dbReference type="SAM" id="MobiDB-lite"/>
    </source>
</evidence>
<accession>A0A9X2JUL5</accession>
<feature type="region of interest" description="Disordered" evidence="1">
    <location>
        <begin position="1"/>
        <end position="32"/>
    </location>
</feature>
<evidence type="ECO:0000313" key="3">
    <source>
        <dbReference type="Proteomes" id="UP001139493"/>
    </source>
</evidence>
<organism evidence="2 3">
    <name type="scientific">Promicromonospora thailandica</name>
    <dbReference type="NCBI Taxonomy" id="765201"/>
    <lineage>
        <taxon>Bacteria</taxon>
        <taxon>Bacillati</taxon>
        <taxon>Actinomycetota</taxon>
        <taxon>Actinomycetes</taxon>
        <taxon>Micrococcales</taxon>
        <taxon>Promicromonosporaceae</taxon>
        <taxon>Promicromonospora</taxon>
    </lineage>
</organism>
<dbReference type="AlphaFoldDB" id="A0A9X2JUL5"/>
<comment type="caution">
    <text evidence="2">The sequence shown here is derived from an EMBL/GenBank/DDBJ whole genome shotgun (WGS) entry which is preliminary data.</text>
</comment>
<proteinExistence type="predicted"/>
<protein>
    <submittedName>
        <fullName evidence="2">YaaC-like Protein</fullName>
    </submittedName>
</protein>
<dbReference type="Pfam" id="PF14175">
    <property type="entry name" value="YaaC"/>
    <property type="match status" value="1"/>
</dbReference>